<dbReference type="STRING" id="48003.BLA55_03290"/>
<reference evidence="3" key="1">
    <citation type="submission" date="2016-10" db="EMBL/GenBank/DDBJ databases">
        <authorList>
            <person name="Beylefeld A."/>
            <person name="Abolnik C."/>
        </authorList>
    </citation>
    <scope>NUCLEOTIDE SEQUENCE [LARGE SCALE GENOMIC DNA]</scope>
    <source>
        <strain evidence="3">B359_6</strain>
    </source>
</reference>
<keyword evidence="1" id="KW-1133">Transmembrane helix</keyword>
<keyword evidence="1" id="KW-0472">Membrane</keyword>
<gene>
    <name evidence="2" type="ORF">BLA55_03290</name>
</gene>
<dbReference type="Proteomes" id="UP000184322">
    <property type="component" value="Chromosome"/>
</dbReference>
<sequence length="125" mass="14618">MEQLQKELSFLKFKFTTFNSWVKLALLIPIWVISVIILIMFSFSFLVRGRTEELPIIARVSGFAVGLIFTLLTTSFILSRVFFITANTRNKENNNININMIANLYKTALFLSLNIYRYRKLKKLN</sequence>
<name>A0A1L4FST2_9BACT</name>
<evidence type="ECO:0000313" key="3">
    <source>
        <dbReference type="Proteomes" id="UP000184322"/>
    </source>
</evidence>
<evidence type="ECO:0000256" key="1">
    <source>
        <dbReference type="SAM" id="Phobius"/>
    </source>
</evidence>
<feature type="transmembrane region" description="Helical" evidence="1">
    <location>
        <begin position="20"/>
        <end position="47"/>
    </location>
</feature>
<protein>
    <submittedName>
        <fullName evidence="2">Uncharacterized protein</fullName>
    </submittedName>
</protein>
<dbReference type="KEGG" id="mpul:BLA55_03290"/>
<keyword evidence="1" id="KW-0812">Transmembrane</keyword>
<accession>A0A1L4FST2</accession>
<dbReference type="EMBL" id="CP017813">
    <property type="protein sequence ID" value="APJ38658.1"/>
    <property type="molecule type" value="Genomic_DNA"/>
</dbReference>
<dbReference type="RefSeq" id="WP_073372663.1">
    <property type="nucleotide sequence ID" value="NZ_CP017813.1"/>
</dbReference>
<proteinExistence type="predicted"/>
<keyword evidence="3" id="KW-1185">Reference proteome</keyword>
<dbReference type="AlphaFoldDB" id="A0A1L4FST2"/>
<organism evidence="2 3">
    <name type="scientific">Mycoplasmopsis pullorum</name>
    <dbReference type="NCBI Taxonomy" id="48003"/>
    <lineage>
        <taxon>Bacteria</taxon>
        <taxon>Bacillati</taxon>
        <taxon>Mycoplasmatota</taxon>
        <taxon>Mycoplasmoidales</taxon>
        <taxon>Metamycoplasmataceae</taxon>
        <taxon>Mycoplasmopsis</taxon>
    </lineage>
</organism>
<feature type="transmembrane region" description="Helical" evidence="1">
    <location>
        <begin position="56"/>
        <end position="78"/>
    </location>
</feature>
<evidence type="ECO:0000313" key="2">
    <source>
        <dbReference type="EMBL" id="APJ38658.1"/>
    </source>
</evidence>